<comment type="caution">
    <text evidence="2">The sequence shown here is derived from an EMBL/GenBank/DDBJ whole genome shotgun (WGS) entry which is preliminary data.</text>
</comment>
<keyword evidence="3" id="KW-1185">Reference proteome</keyword>
<gene>
    <name evidence="2" type="ORF">K7432_003433</name>
</gene>
<proteinExistence type="predicted"/>
<dbReference type="Proteomes" id="UP001479436">
    <property type="component" value="Unassembled WGS sequence"/>
</dbReference>
<name>A0ABR2WZT0_9FUNG</name>
<feature type="compositionally biased region" description="Pro residues" evidence="1">
    <location>
        <begin position="109"/>
        <end position="118"/>
    </location>
</feature>
<protein>
    <submittedName>
        <fullName evidence="2">Uncharacterized protein</fullName>
    </submittedName>
</protein>
<feature type="region of interest" description="Disordered" evidence="1">
    <location>
        <begin position="1"/>
        <end position="169"/>
    </location>
</feature>
<evidence type="ECO:0000256" key="1">
    <source>
        <dbReference type="SAM" id="MobiDB-lite"/>
    </source>
</evidence>
<organism evidence="2 3">
    <name type="scientific">Basidiobolus ranarum</name>
    <dbReference type="NCBI Taxonomy" id="34480"/>
    <lineage>
        <taxon>Eukaryota</taxon>
        <taxon>Fungi</taxon>
        <taxon>Fungi incertae sedis</taxon>
        <taxon>Zoopagomycota</taxon>
        <taxon>Entomophthoromycotina</taxon>
        <taxon>Basidiobolomycetes</taxon>
        <taxon>Basidiobolales</taxon>
        <taxon>Basidiobolaceae</taxon>
        <taxon>Basidiobolus</taxon>
    </lineage>
</organism>
<dbReference type="EMBL" id="JASJQH010000105">
    <property type="protein sequence ID" value="KAK9767037.1"/>
    <property type="molecule type" value="Genomic_DNA"/>
</dbReference>
<evidence type="ECO:0000313" key="3">
    <source>
        <dbReference type="Proteomes" id="UP001479436"/>
    </source>
</evidence>
<sequence length="293" mass="34622">MMRDRDYYRGGRETSREQEGRNRERSRERWGRERERSSSQYRRRYSEHDRDLNRQSYPREWEQNGRSRSPSISRHPREAVEMQRGPFEPHSADFAPTRYDSYRPHYSQLPPPPPPPEVMPTYEIRPPPPLIPNTPPPPTSHPILPPQLSGPYTPRRDFIHPPESTPPPPKYALPHDLSPSRNSETQNFYRRDFTPTHTSPYTPRRLSKGYEPFSHEALVESLTKDFESEMAKFNLERKRMREDEARIGELARKAQFDVCISTLAVEKLELRLEYLDKQLEELGPVQSIPDMSF</sequence>
<accession>A0ABR2WZT0</accession>
<feature type="compositionally biased region" description="Pro residues" evidence="1">
    <location>
        <begin position="125"/>
        <end position="145"/>
    </location>
</feature>
<evidence type="ECO:0000313" key="2">
    <source>
        <dbReference type="EMBL" id="KAK9767037.1"/>
    </source>
</evidence>
<reference evidence="2 3" key="1">
    <citation type="submission" date="2023-04" db="EMBL/GenBank/DDBJ databases">
        <title>Genome of Basidiobolus ranarum AG-B5.</title>
        <authorList>
            <person name="Stajich J.E."/>
            <person name="Carter-House D."/>
            <person name="Gryganskyi A."/>
        </authorList>
    </citation>
    <scope>NUCLEOTIDE SEQUENCE [LARGE SCALE GENOMIC DNA]</scope>
    <source>
        <strain evidence="2 3">AG-B5</strain>
    </source>
</reference>
<feature type="compositionally biased region" description="Basic and acidic residues" evidence="1">
    <location>
        <begin position="44"/>
        <end position="65"/>
    </location>
</feature>
<feature type="compositionally biased region" description="Basic and acidic residues" evidence="1">
    <location>
        <begin position="1"/>
        <end position="37"/>
    </location>
</feature>